<accession>A0ABU5V6Q6</accession>
<dbReference type="Proteomes" id="UP001301653">
    <property type="component" value="Unassembled WGS sequence"/>
</dbReference>
<proteinExistence type="predicted"/>
<dbReference type="EMBL" id="JAYFUH010000249">
    <property type="protein sequence ID" value="MEA5669031.1"/>
    <property type="molecule type" value="Genomic_DNA"/>
</dbReference>
<gene>
    <name evidence="2" type="ORF">VA603_15910</name>
</gene>
<reference evidence="2 3" key="1">
    <citation type="submission" date="2023-12" db="EMBL/GenBank/DDBJ databases">
        <title>Stenotrophomonas guangdongensis sp. nov., isolated from wilted pepper plants (Capsicum annuum).</title>
        <authorList>
            <person name="Qiu M."/>
            <person name="Li Y."/>
            <person name="Liu Q."/>
            <person name="Zhang X."/>
            <person name="Huang Y."/>
            <person name="Guo R."/>
            <person name="Hu M."/>
            <person name="Zhou J."/>
            <person name="Zhou X."/>
        </authorList>
    </citation>
    <scope>NUCLEOTIDE SEQUENCE [LARGE SCALE GENOMIC DNA]</scope>
    <source>
        <strain evidence="2 3">MH1</strain>
    </source>
</reference>
<protein>
    <recommendedName>
        <fullName evidence="1">HEPN AbiJ-N-terminal domain-containing protein</fullName>
    </recommendedName>
</protein>
<name>A0ABU5V6Q6_9GAMM</name>
<organism evidence="2 3">
    <name type="scientific">Stenotrophomonas capsici</name>
    <dbReference type="NCBI Taxonomy" id="3110230"/>
    <lineage>
        <taxon>Bacteria</taxon>
        <taxon>Pseudomonadati</taxon>
        <taxon>Pseudomonadota</taxon>
        <taxon>Gammaproteobacteria</taxon>
        <taxon>Lysobacterales</taxon>
        <taxon>Lysobacteraceae</taxon>
        <taxon>Stenotrophomonas</taxon>
    </lineage>
</organism>
<keyword evidence="3" id="KW-1185">Reference proteome</keyword>
<dbReference type="InterPro" id="IPR049503">
    <property type="entry name" value="AbiJ_NTD4"/>
</dbReference>
<evidence type="ECO:0000259" key="1">
    <source>
        <dbReference type="Pfam" id="PF18863"/>
    </source>
</evidence>
<comment type="caution">
    <text evidence="2">The sequence shown here is derived from an EMBL/GenBank/DDBJ whole genome shotgun (WGS) entry which is preliminary data.</text>
</comment>
<feature type="domain" description="HEPN AbiJ-N-terminal" evidence="1">
    <location>
        <begin position="4"/>
        <end position="223"/>
    </location>
</feature>
<dbReference type="Pfam" id="PF18863">
    <property type="entry name" value="AbiJ_NTD4"/>
    <property type="match status" value="1"/>
</dbReference>
<evidence type="ECO:0000313" key="3">
    <source>
        <dbReference type="Proteomes" id="UP001301653"/>
    </source>
</evidence>
<sequence length="351" mass="39797">MLTDIFAERYSIVPIWRGFGEAERRLLVQAFRIVSEQLFPYWTPEGKERDDAKATWKSMHDRLSMELGQQQLAPMGYWAQTKMAGNDHQYWVSSALVHVCNNFVCAAYDPNVPADRFIKERLSFVEIAFRDRENAVAKANAELPAKIAQAEAAQNLHSTLRIPGNRADGVRAANKTFNDAFRANVCELNERFRRAGTRLNYHNGFIQIAEDEAIEREIETPFWALVNDPKWANVDTDMKEAIDRRDSGGRDPAFYAAKALESTIKIISAEKGWTHGGERGAHSYIDNLASAKNGSFISKWEQSALKLIFSDVRNELGHGPGNEPMPELSSHQTSWTIESCMSWIKCLINRL</sequence>
<evidence type="ECO:0000313" key="2">
    <source>
        <dbReference type="EMBL" id="MEA5669031.1"/>
    </source>
</evidence>
<dbReference type="RefSeq" id="WP_323439423.1">
    <property type="nucleotide sequence ID" value="NZ_JAYFUH010000249.1"/>
</dbReference>